<protein>
    <submittedName>
        <fullName evidence="2">Uncharacterized protein</fullName>
    </submittedName>
</protein>
<evidence type="ECO:0000256" key="1">
    <source>
        <dbReference type="SAM" id="SignalP"/>
    </source>
</evidence>
<dbReference type="AlphaFoldDB" id="A0A840KBT9"/>
<accession>A0A840KBT9</accession>
<reference evidence="2 3" key="1">
    <citation type="submission" date="2020-08" db="EMBL/GenBank/DDBJ databases">
        <title>Functional genomics of gut bacteria from endangered species of beetles.</title>
        <authorList>
            <person name="Carlos-Shanley C."/>
        </authorList>
    </citation>
    <scope>NUCLEOTIDE SEQUENCE [LARGE SCALE GENOMIC DNA]</scope>
    <source>
        <strain evidence="2 3">S00151</strain>
    </source>
</reference>
<dbReference type="PROSITE" id="PS51257">
    <property type="entry name" value="PROKAR_LIPOPROTEIN"/>
    <property type="match status" value="1"/>
</dbReference>
<keyword evidence="1" id="KW-0732">Signal</keyword>
<dbReference type="RefSeq" id="WP_184183979.1">
    <property type="nucleotide sequence ID" value="NZ_JACHLE010000001.1"/>
</dbReference>
<sequence>MMKSNLTFQKFFYLLFFAFLVSCSGDEEAVATNPVQTAPSNRILKFYGADPSLTSPIVQNQRFTIAGGKVTHYDFGAWAGQGDIAYSGDKIAKITTNYLSPVYSKVEFFFEYDNNVLKSIKGVYTGGTVGKINILRVFYANNKVSRLIDSNYFDENDIINDDGAASRQYAFTYSGENVTEVVHSLGNYSGASGFVSSTHNPTVHTYEGYTDQKNPFSTFPFEFRIFLSSVLSSNYQLNSKNFPQKVIIKNPNSDITTMEAVFKSDSEGWITAQHEPNNPVAKAVCLYETY</sequence>
<comment type="caution">
    <text evidence="2">The sequence shown here is derived from an EMBL/GenBank/DDBJ whole genome shotgun (WGS) entry which is preliminary data.</text>
</comment>
<name>A0A840KBT9_9FLAO</name>
<evidence type="ECO:0000313" key="2">
    <source>
        <dbReference type="EMBL" id="MBB4805244.1"/>
    </source>
</evidence>
<dbReference type="Proteomes" id="UP000592180">
    <property type="component" value="Unassembled WGS sequence"/>
</dbReference>
<evidence type="ECO:0000313" key="3">
    <source>
        <dbReference type="Proteomes" id="UP000592180"/>
    </source>
</evidence>
<proteinExistence type="predicted"/>
<feature type="chain" id="PRO_5032787852" evidence="1">
    <location>
        <begin position="30"/>
        <end position="290"/>
    </location>
</feature>
<dbReference type="EMBL" id="JACHLE010000001">
    <property type="protein sequence ID" value="MBB4805244.1"/>
    <property type="molecule type" value="Genomic_DNA"/>
</dbReference>
<gene>
    <name evidence="2" type="ORF">HNP38_000516</name>
</gene>
<organism evidence="2 3">
    <name type="scientific">Chryseobacterium defluvii</name>
    <dbReference type="NCBI Taxonomy" id="160396"/>
    <lineage>
        <taxon>Bacteria</taxon>
        <taxon>Pseudomonadati</taxon>
        <taxon>Bacteroidota</taxon>
        <taxon>Flavobacteriia</taxon>
        <taxon>Flavobacteriales</taxon>
        <taxon>Weeksellaceae</taxon>
        <taxon>Chryseobacterium group</taxon>
        <taxon>Chryseobacterium</taxon>
    </lineage>
</organism>
<feature type="signal peptide" evidence="1">
    <location>
        <begin position="1"/>
        <end position="29"/>
    </location>
</feature>
<keyword evidence="3" id="KW-1185">Reference proteome</keyword>